<organism evidence="1 2">
    <name type="scientific">Pyricularia grisea</name>
    <name type="common">Crabgrass-specific blast fungus</name>
    <name type="synonym">Magnaporthe grisea</name>
    <dbReference type="NCBI Taxonomy" id="148305"/>
    <lineage>
        <taxon>Eukaryota</taxon>
        <taxon>Fungi</taxon>
        <taxon>Dikarya</taxon>
        <taxon>Ascomycota</taxon>
        <taxon>Pezizomycotina</taxon>
        <taxon>Sordariomycetes</taxon>
        <taxon>Sordariomycetidae</taxon>
        <taxon>Magnaporthales</taxon>
        <taxon>Pyriculariaceae</taxon>
        <taxon>Pyricularia</taxon>
    </lineage>
</organism>
<evidence type="ECO:0000313" key="2">
    <source>
        <dbReference type="Proteomes" id="UP001059893"/>
    </source>
</evidence>
<sequence length="80" mass="8765">MWTWYCKFLDPARVESCALGAVYDAFKHNVPGLCAKLQRLHSKGLIGTEIYKPPSSNTHLAFPGATGADDGTLDCRPKLN</sequence>
<dbReference type="Proteomes" id="UP001059893">
    <property type="component" value="Unassembled WGS sequence"/>
</dbReference>
<reference evidence="1" key="1">
    <citation type="submission" date="2021-01" db="EMBL/GenBank/DDBJ databases">
        <title>Deciphering the adaptive evolutionary patterns associated with biogeogrpahic diversity in the finger millet blast pathogen Magnaporthe oryzae in Eastern Africa.</title>
        <authorList>
            <person name="Onyema G."/>
            <person name="Shittu T.A."/>
            <person name="Dodsworth S."/>
            <person name="Devilliers S."/>
            <person name="Muthumeenakshi S."/>
            <person name="Sreenivasaprasad S."/>
        </authorList>
    </citation>
    <scope>NUCLEOTIDE SEQUENCE</scope>
    <source>
        <strain evidence="1">D15/s37</strain>
    </source>
</reference>
<gene>
    <name evidence="1" type="ORF">MCOR33_002635</name>
</gene>
<proteinExistence type="predicted"/>
<accession>A0ABQ8NTP1</accession>
<keyword evidence="2" id="KW-1185">Reference proteome</keyword>
<evidence type="ECO:0000313" key="1">
    <source>
        <dbReference type="EMBL" id="KAI6301911.1"/>
    </source>
</evidence>
<dbReference type="EMBL" id="JABSND010000031">
    <property type="protein sequence ID" value="KAI6301911.1"/>
    <property type="molecule type" value="Genomic_DNA"/>
</dbReference>
<comment type="caution">
    <text evidence="1">The sequence shown here is derived from an EMBL/GenBank/DDBJ whole genome shotgun (WGS) entry which is preliminary data.</text>
</comment>
<protein>
    <submittedName>
        <fullName evidence="1">Uncharacterized protein</fullName>
    </submittedName>
</protein>
<name>A0ABQ8NTP1_PYRGI</name>